<dbReference type="NCBIfam" id="TIGR00768">
    <property type="entry name" value="rimK_fam"/>
    <property type="match status" value="1"/>
</dbReference>
<dbReference type="EC" id="6.3.2.-" evidence="9"/>
<keyword evidence="4 9" id="KW-0547">Nucleotide-binding</keyword>
<dbReference type="Pfam" id="PF08443">
    <property type="entry name" value="RimK"/>
    <property type="match status" value="1"/>
</dbReference>
<evidence type="ECO:0000313" key="12">
    <source>
        <dbReference type="Proteomes" id="UP000253998"/>
    </source>
</evidence>
<keyword evidence="6 9" id="KW-0460">Magnesium</keyword>
<feature type="binding site" evidence="9">
    <location>
        <begin position="185"/>
        <end position="186"/>
    </location>
    <ligand>
        <name>ATP</name>
        <dbReference type="ChEBI" id="CHEBI:30616"/>
    </ligand>
</feature>
<dbReference type="InterPro" id="IPR023533">
    <property type="entry name" value="RimK"/>
</dbReference>
<dbReference type="EMBL" id="QEPM01000002">
    <property type="protein sequence ID" value="RDE71581.1"/>
    <property type="molecule type" value="Genomic_DNA"/>
</dbReference>
<dbReference type="InterPro" id="IPR011761">
    <property type="entry name" value="ATP-grasp"/>
</dbReference>
<gene>
    <name evidence="9" type="primary">rimK</name>
    <name evidence="11" type="ORF">DPV83_03140</name>
</gene>
<comment type="cofactor">
    <cofactor evidence="9">
        <name>Mg(2+)</name>
        <dbReference type="ChEBI" id="CHEBI:18420"/>
    </cofactor>
    <cofactor evidence="9">
        <name>Mn(2+)</name>
        <dbReference type="ChEBI" id="CHEBI:29035"/>
    </cofactor>
    <text evidence="9">Binds 2 magnesium or manganese ions per subunit.</text>
</comment>
<dbReference type="GO" id="GO:0009432">
    <property type="term" value="P:SOS response"/>
    <property type="evidence" value="ECO:0007669"/>
    <property type="project" value="TreeGrafter"/>
</dbReference>
<feature type="binding site" evidence="9">
    <location>
        <begin position="218"/>
        <end position="220"/>
    </location>
    <ligand>
        <name>ATP</name>
        <dbReference type="ChEBI" id="CHEBI:30616"/>
    </ligand>
</feature>
<comment type="caution">
    <text evidence="11">The sequence shown here is derived from an EMBL/GenBank/DDBJ whole genome shotgun (WGS) entry which is preliminary data.</text>
</comment>
<evidence type="ECO:0000256" key="8">
    <source>
        <dbReference type="ARBA" id="ARBA00023211"/>
    </source>
</evidence>
<dbReference type="GO" id="GO:0046872">
    <property type="term" value="F:metal ion binding"/>
    <property type="evidence" value="ECO:0007669"/>
    <property type="project" value="UniProtKB-KW"/>
</dbReference>
<sequence>MKLLMLCREPRLYSCQRLKGSAEENGHQMDILDPNRCLIKLRKNPPHFALYYQTDLESEAQLLPQYDAVLPRFGTTSMLMGCRVLHYFQALGIPCLNSVEPFRHARDKWLSLQMLLQHGIAVPDSLLAGMEVDANHTVQHIGAPTILKTLSGSQGIGVILAERAQSAVSILDTLKQSDVPVLLQEFVTEANGTDLRCFVIGGRVVAAMQRVGQNGEFRANCHRGATAEKVILTEQEKQIALNATKALGLDVAGVDLIRSANGPLVLEVNASPGLEMIEKTSGINIALQMILYLEQKTRNQVGVIK</sequence>
<protein>
    <recommendedName>
        <fullName evidence="9">Probable alpha-L-glutamate ligase</fullName>
        <ecNumber evidence="9">6.3.2.-</ecNumber>
    </recommendedName>
</protein>
<keyword evidence="8 9" id="KW-0464">Manganese</keyword>
<dbReference type="GO" id="GO:0005737">
    <property type="term" value="C:cytoplasm"/>
    <property type="evidence" value="ECO:0007669"/>
    <property type="project" value="TreeGrafter"/>
</dbReference>
<reference evidence="11 12" key="1">
    <citation type="submission" date="2018-05" db="EMBL/GenBank/DDBJ databases">
        <title>Draft Genome Sequences for a Diverse set of 7 Haemophilus Species.</title>
        <authorList>
            <person name="Nichols M."/>
            <person name="Topaz N."/>
            <person name="Wang X."/>
            <person name="Wang X."/>
            <person name="Boxrud D."/>
        </authorList>
    </citation>
    <scope>NUCLEOTIDE SEQUENCE [LARGE SCALE GENOMIC DNA]</scope>
    <source>
        <strain evidence="11 12">C2001002503</strain>
    </source>
</reference>
<dbReference type="InterPro" id="IPR013815">
    <property type="entry name" value="ATP_grasp_subdomain_1"/>
</dbReference>
<feature type="binding site" evidence="9">
    <location>
        <position position="148"/>
    </location>
    <ligand>
        <name>ATP</name>
        <dbReference type="ChEBI" id="CHEBI:30616"/>
    </ligand>
</feature>
<dbReference type="PANTHER" id="PTHR21621:SF7">
    <property type="entry name" value="RIBOSOMAL PROTEIN BS6--L-GLUTAMATE LIGASE"/>
    <property type="match status" value="1"/>
</dbReference>
<dbReference type="RefSeq" id="WP_111295055.1">
    <property type="nucleotide sequence ID" value="NZ_QEPM01000002.1"/>
</dbReference>
<evidence type="ECO:0000256" key="5">
    <source>
        <dbReference type="ARBA" id="ARBA00022840"/>
    </source>
</evidence>
<dbReference type="Gene3D" id="3.40.50.20">
    <property type="match status" value="1"/>
</dbReference>
<dbReference type="GO" id="GO:0018169">
    <property type="term" value="F:ribosomal S6-glutamic acid ligase activity"/>
    <property type="evidence" value="ECO:0007669"/>
    <property type="project" value="TreeGrafter"/>
</dbReference>
<dbReference type="FunFam" id="3.30.470.20:FF:000058">
    <property type="entry name" value="Alpha-aminoadipate--LysW ligase LysX protein"/>
    <property type="match status" value="1"/>
</dbReference>
<evidence type="ECO:0000313" key="11">
    <source>
        <dbReference type="EMBL" id="RDE71581.1"/>
    </source>
</evidence>
<dbReference type="InterPro" id="IPR013651">
    <property type="entry name" value="ATP-grasp_RimK-type"/>
</dbReference>
<feature type="binding site" evidence="9">
    <location>
        <position position="267"/>
    </location>
    <ligand>
        <name>Mg(2+)</name>
        <dbReference type="ChEBI" id="CHEBI:18420"/>
        <label>2</label>
    </ligand>
</feature>
<dbReference type="Gene3D" id="3.30.470.20">
    <property type="entry name" value="ATP-grasp fold, B domain"/>
    <property type="match status" value="1"/>
</dbReference>
<keyword evidence="5 9" id="KW-0067">ATP-binding</keyword>
<dbReference type="PANTHER" id="PTHR21621">
    <property type="entry name" value="RIBOSOMAL PROTEIN S6 MODIFICATION PROTEIN"/>
    <property type="match status" value="1"/>
</dbReference>
<feature type="binding site" evidence="9">
    <location>
        <position position="255"/>
    </location>
    <ligand>
        <name>Mg(2+)</name>
        <dbReference type="ChEBI" id="CHEBI:18420"/>
        <label>1</label>
    </ligand>
</feature>
<evidence type="ECO:0000256" key="2">
    <source>
        <dbReference type="ARBA" id="ARBA00022598"/>
    </source>
</evidence>
<evidence type="ECO:0000256" key="9">
    <source>
        <dbReference type="HAMAP-Rule" id="MF_01552"/>
    </source>
</evidence>
<evidence type="ECO:0000256" key="6">
    <source>
        <dbReference type="ARBA" id="ARBA00022842"/>
    </source>
</evidence>
<accession>A0A8B2U4H2</accession>
<evidence type="ECO:0000259" key="10">
    <source>
        <dbReference type="PROSITE" id="PS50975"/>
    </source>
</evidence>
<organism evidence="11 12">
    <name type="scientific">Aggregatibacter segnis</name>
    <dbReference type="NCBI Taxonomy" id="739"/>
    <lineage>
        <taxon>Bacteria</taxon>
        <taxon>Pseudomonadati</taxon>
        <taxon>Pseudomonadota</taxon>
        <taxon>Gammaproteobacteria</taxon>
        <taxon>Pasteurellales</taxon>
        <taxon>Pasteurellaceae</taxon>
        <taxon>Aggregatibacter</taxon>
    </lineage>
</organism>
<dbReference type="HAMAP" id="MF_01552">
    <property type="entry name" value="RimK"/>
    <property type="match status" value="1"/>
</dbReference>
<feature type="binding site" evidence="9">
    <location>
        <position position="267"/>
    </location>
    <ligand>
        <name>Mn(2+)</name>
        <dbReference type="ChEBI" id="CHEBI:29035"/>
        <label>2</label>
    </ligand>
</feature>
<evidence type="ECO:0000256" key="4">
    <source>
        <dbReference type="ARBA" id="ARBA00022741"/>
    </source>
</evidence>
<evidence type="ECO:0000256" key="1">
    <source>
        <dbReference type="ARBA" id="ARBA00001936"/>
    </source>
</evidence>
<dbReference type="InterPro" id="IPR004666">
    <property type="entry name" value="Rp_bS6_RimK/Lys_biosynth_LsyX"/>
</dbReference>
<feature type="binding site" evidence="9">
    <location>
        <position position="269"/>
    </location>
    <ligand>
        <name>Mn(2+)</name>
        <dbReference type="ChEBI" id="CHEBI:29035"/>
        <label>2</label>
    </ligand>
</feature>
<comment type="similarity">
    <text evidence="9">Belongs to the RimK family.</text>
</comment>
<proteinExistence type="inferred from homology"/>
<evidence type="ECO:0000256" key="3">
    <source>
        <dbReference type="ARBA" id="ARBA00022723"/>
    </source>
</evidence>
<feature type="binding site" evidence="9">
    <location>
        <position position="267"/>
    </location>
    <ligand>
        <name>Mn(2+)</name>
        <dbReference type="ChEBI" id="CHEBI:29035"/>
        <label>1</label>
    </ligand>
</feature>
<feature type="binding site" evidence="9">
    <location>
        <position position="194"/>
    </location>
    <ligand>
        <name>ATP</name>
        <dbReference type="ChEBI" id="CHEBI:30616"/>
    </ligand>
</feature>
<dbReference type="Proteomes" id="UP000253998">
    <property type="component" value="Unassembled WGS sequence"/>
</dbReference>
<dbReference type="Pfam" id="PF18030">
    <property type="entry name" value="Rimk_N"/>
    <property type="match status" value="1"/>
</dbReference>
<dbReference type="PROSITE" id="PS50975">
    <property type="entry name" value="ATP_GRASP"/>
    <property type="match status" value="1"/>
</dbReference>
<dbReference type="GO" id="GO:0006412">
    <property type="term" value="P:translation"/>
    <property type="evidence" value="ECO:0007669"/>
    <property type="project" value="UniProtKB-KW"/>
</dbReference>
<dbReference type="AlphaFoldDB" id="A0A8B2U4H2"/>
<feature type="binding site" evidence="9">
    <location>
        <position position="269"/>
    </location>
    <ligand>
        <name>Mg(2+)</name>
        <dbReference type="ChEBI" id="CHEBI:18420"/>
        <label>2</label>
    </ligand>
</feature>
<dbReference type="GO" id="GO:0005524">
    <property type="term" value="F:ATP binding"/>
    <property type="evidence" value="ECO:0007669"/>
    <property type="project" value="UniProtKB-UniRule"/>
</dbReference>
<feature type="domain" description="ATP-grasp" evidence="10">
    <location>
        <begin position="112"/>
        <end position="294"/>
    </location>
</feature>
<keyword evidence="2 9" id="KW-0436">Ligase</keyword>
<feature type="binding site" evidence="9">
    <location>
        <position position="267"/>
    </location>
    <ligand>
        <name>Mg(2+)</name>
        <dbReference type="ChEBI" id="CHEBI:18420"/>
        <label>1</label>
    </ligand>
</feature>
<keyword evidence="7 9" id="KW-0648">Protein biosynthesis</keyword>
<feature type="binding site" evidence="9">
    <location>
        <position position="255"/>
    </location>
    <ligand>
        <name>Mn(2+)</name>
        <dbReference type="ChEBI" id="CHEBI:29035"/>
        <label>1</label>
    </ligand>
</feature>
<evidence type="ECO:0000256" key="7">
    <source>
        <dbReference type="ARBA" id="ARBA00022917"/>
    </source>
</evidence>
<dbReference type="SUPFAM" id="SSF56059">
    <property type="entry name" value="Glutathione synthetase ATP-binding domain-like"/>
    <property type="match status" value="1"/>
</dbReference>
<keyword evidence="3 9" id="KW-0479">Metal-binding</keyword>
<comment type="cofactor">
    <cofactor evidence="1">
        <name>Mn(2+)</name>
        <dbReference type="ChEBI" id="CHEBI:29035"/>
    </cofactor>
</comment>
<dbReference type="Gene3D" id="3.30.1490.20">
    <property type="entry name" value="ATP-grasp fold, A domain"/>
    <property type="match status" value="1"/>
</dbReference>
<dbReference type="InterPro" id="IPR041107">
    <property type="entry name" value="Rimk_N"/>
</dbReference>
<name>A0A8B2U4H2_9PAST</name>